<dbReference type="Pfam" id="PF18912">
    <property type="entry name" value="DZR_2"/>
    <property type="match status" value="1"/>
</dbReference>
<sequence length="257" mass="27763">MRLQHRVLRQSIKAALRLIYPSQCPGCGIPVASDGEDDSPLCPDCWRETRFITGTCCNRCGAPLADAGDSLAIEADLHCDDCLGIARPWTEGRAAMVYSGAGRRMVMALKHGDRPDLAPVMARWLARAAAPLIRPDMVVAPIPLHLIRLVKRRYNQAALVSDRLARLAQLKHLPDLLLRLRNTKAQDHRGLSDRFANVQGSVIVNPRHASWIAGRPILLVDDVMTAGATLSVAAQALVAAGSGPVSVAVLARAVKDD</sequence>
<dbReference type="InterPro" id="IPR051910">
    <property type="entry name" value="ComF/GntX_DNA_util-trans"/>
</dbReference>
<proteinExistence type="inferred from homology"/>
<comment type="caution">
    <text evidence="3">The sequence shown here is derived from an EMBL/GenBank/DDBJ whole genome shotgun (WGS) entry which is preliminary data.</text>
</comment>
<evidence type="ECO:0000259" key="2">
    <source>
        <dbReference type="Pfam" id="PF18912"/>
    </source>
</evidence>
<dbReference type="Gene3D" id="3.40.50.2020">
    <property type="match status" value="1"/>
</dbReference>
<name>A0A934VYH8_9RHOB</name>
<keyword evidence="4" id="KW-1185">Reference proteome</keyword>
<dbReference type="SUPFAM" id="SSF53271">
    <property type="entry name" value="PRTase-like"/>
    <property type="match status" value="1"/>
</dbReference>
<dbReference type="PANTHER" id="PTHR47505:SF1">
    <property type="entry name" value="DNA UTILIZATION PROTEIN YHGH"/>
    <property type="match status" value="1"/>
</dbReference>
<dbReference type="EMBL" id="JAEPRQ010000001">
    <property type="protein sequence ID" value="MBK4214770.1"/>
    <property type="molecule type" value="Genomic_DNA"/>
</dbReference>
<comment type="similarity">
    <text evidence="1">Belongs to the ComF/GntX family.</text>
</comment>
<organism evidence="3 4">
    <name type="scientific">Paracoccus caeni</name>
    <dbReference type="NCBI Taxonomy" id="657651"/>
    <lineage>
        <taxon>Bacteria</taxon>
        <taxon>Pseudomonadati</taxon>
        <taxon>Pseudomonadota</taxon>
        <taxon>Alphaproteobacteria</taxon>
        <taxon>Rhodobacterales</taxon>
        <taxon>Paracoccaceae</taxon>
        <taxon>Paracoccus</taxon>
    </lineage>
</organism>
<feature type="domain" description="Double zinc ribbon" evidence="2">
    <location>
        <begin position="15"/>
        <end position="83"/>
    </location>
</feature>
<evidence type="ECO:0000313" key="4">
    <source>
        <dbReference type="Proteomes" id="UP000640485"/>
    </source>
</evidence>
<dbReference type="AlphaFoldDB" id="A0A934VYH8"/>
<dbReference type="CDD" id="cd06223">
    <property type="entry name" value="PRTases_typeI"/>
    <property type="match status" value="1"/>
</dbReference>
<protein>
    <submittedName>
        <fullName evidence="3">ComF family protein</fullName>
    </submittedName>
</protein>
<dbReference type="InterPro" id="IPR000836">
    <property type="entry name" value="PRTase_dom"/>
</dbReference>
<gene>
    <name evidence="3" type="ORF">JJJ17_02400</name>
</gene>
<reference evidence="3" key="1">
    <citation type="submission" date="2021-01" db="EMBL/GenBank/DDBJ databases">
        <title>Paracoccus amoyensis sp. nov., isolated from the surface seawater along the coast of Xiamen Island, China.</title>
        <authorList>
            <person name="Lyu L."/>
        </authorList>
    </citation>
    <scope>NUCLEOTIDE SEQUENCE</scope>
    <source>
        <strain evidence="3">MJ17</strain>
    </source>
</reference>
<accession>A0A934VYH8</accession>
<dbReference type="Proteomes" id="UP000640485">
    <property type="component" value="Unassembled WGS sequence"/>
</dbReference>
<dbReference type="PANTHER" id="PTHR47505">
    <property type="entry name" value="DNA UTILIZATION PROTEIN YHGH"/>
    <property type="match status" value="1"/>
</dbReference>
<dbReference type="RefSeq" id="WP_200683488.1">
    <property type="nucleotide sequence ID" value="NZ_JAEPRQ010000001.1"/>
</dbReference>
<dbReference type="InterPro" id="IPR044005">
    <property type="entry name" value="DZR_2"/>
</dbReference>
<evidence type="ECO:0000313" key="3">
    <source>
        <dbReference type="EMBL" id="MBK4214770.1"/>
    </source>
</evidence>
<dbReference type="InterPro" id="IPR029057">
    <property type="entry name" value="PRTase-like"/>
</dbReference>
<evidence type="ECO:0000256" key="1">
    <source>
        <dbReference type="ARBA" id="ARBA00008007"/>
    </source>
</evidence>